<proteinExistence type="predicted"/>
<reference evidence="1 2" key="2">
    <citation type="journal article" date="2018" name="Hortic Res">
        <title>Improved Brassica rapa reference genome by single-molecule sequencing and chromosome conformation capture technologies.</title>
        <authorList>
            <person name="Zhang L."/>
            <person name="Cai X."/>
            <person name="Wu J."/>
            <person name="Liu M."/>
            <person name="Grob S."/>
            <person name="Cheng F."/>
            <person name="Liang J."/>
            <person name="Cai C."/>
            <person name="Liu Z."/>
            <person name="Liu B."/>
            <person name="Wang F."/>
            <person name="Li S."/>
            <person name="Liu F."/>
            <person name="Li X."/>
            <person name="Cheng L."/>
            <person name="Yang W."/>
            <person name="Li M.H."/>
            <person name="Grossniklaus U."/>
            <person name="Zheng H."/>
            <person name="Wang X."/>
        </authorList>
    </citation>
    <scope>NUCLEOTIDE SEQUENCE [LARGE SCALE GENOMIC DNA]</scope>
    <source>
        <strain evidence="1 2">cv. Chiifu-401-42</strain>
    </source>
</reference>
<accession>M4F3S9</accession>
<dbReference type="EnsemblPlants" id="Bra035729.1">
    <property type="protein sequence ID" value="Bra035729.1-P"/>
    <property type="gene ID" value="Bra035729"/>
</dbReference>
<reference evidence="1 2" key="1">
    <citation type="journal article" date="2011" name="Nat. Genet.">
        <title>The genome of the mesopolyploid crop species Brassica rapa.</title>
        <authorList>
            <consortium name="Brassica rapa Genome Sequencing Project Consortium"/>
            <person name="Wang X."/>
            <person name="Wang H."/>
            <person name="Wang J."/>
            <person name="Sun R."/>
            <person name="Wu J."/>
            <person name="Liu S."/>
            <person name="Bai Y."/>
            <person name="Mun J.H."/>
            <person name="Bancroft I."/>
            <person name="Cheng F."/>
            <person name="Huang S."/>
            <person name="Li X."/>
            <person name="Hua W."/>
            <person name="Wang J."/>
            <person name="Wang X."/>
            <person name="Freeling M."/>
            <person name="Pires J.C."/>
            <person name="Paterson A.H."/>
            <person name="Chalhoub B."/>
            <person name="Wang B."/>
            <person name="Hayward A."/>
            <person name="Sharpe A.G."/>
            <person name="Park B.S."/>
            <person name="Weisshaar B."/>
            <person name="Liu B."/>
            <person name="Li B."/>
            <person name="Liu B."/>
            <person name="Tong C."/>
            <person name="Song C."/>
            <person name="Duran C."/>
            <person name="Peng C."/>
            <person name="Geng C."/>
            <person name="Koh C."/>
            <person name="Lin C."/>
            <person name="Edwards D."/>
            <person name="Mu D."/>
            <person name="Shen D."/>
            <person name="Soumpourou E."/>
            <person name="Li F."/>
            <person name="Fraser F."/>
            <person name="Conant G."/>
            <person name="Lassalle G."/>
            <person name="King G.J."/>
            <person name="Bonnema G."/>
            <person name="Tang H."/>
            <person name="Wang H."/>
            <person name="Belcram H."/>
            <person name="Zhou H."/>
            <person name="Hirakawa H."/>
            <person name="Abe H."/>
            <person name="Guo H."/>
            <person name="Wang H."/>
            <person name="Jin H."/>
            <person name="Parkin I.A."/>
            <person name="Batley J."/>
            <person name="Kim J.S."/>
            <person name="Just J."/>
            <person name="Li J."/>
            <person name="Xu J."/>
            <person name="Deng J."/>
            <person name="Kim J.A."/>
            <person name="Li J."/>
            <person name="Yu J."/>
            <person name="Meng J."/>
            <person name="Wang J."/>
            <person name="Min J."/>
            <person name="Poulain J."/>
            <person name="Wang J."/>
            <person name="Hatakeyama K."/>
            <person name="Wu K."/>
            <person name="Wang L."/>
            <person name="Fang L."/>
            <person name="Trick M."/>
            <person name="Links M.G."/>
            <person name="Zhao M."/>
            <person name="Jin M."/>
            <person name="Ramchiary N."/>
            <person name="Drou N."/>
            <person name="Berkman P.J."/>
            <person name="Cai Q."/>
            <person name="Huang Q."/>
            <person name="Li R."/>
            <person name="Tabata S."/>
            <person name="Cheng S."/>
            <person name="Zhang S."/>
            <person name="Zhang S."/>
            <person name="Huang S."/>
            <person name="Sato S."/>
            <person name="Sun S."/>
            <person name="Kwon S.J."/>
            <person name="Choi S.R."/>
            <person name="Lee T.H."/>
            <person name="Fan W."/>
            <person name="Zhao X."/>
            <person name="Tan X."/>
            <person name="Xu X."/>
            <person name="Wang Y."/>
            <person name="Qiu Y."/>
            <person name="Yin Y."/>
            <person name="Li Y."/>
            <person name="Du Y."/>
            <person name="Liao Y."/>
            <person name="Lim Y."/>
            <person name="Narusaka Y."/>
            <person name="Wang Y."/>
            <person name="Wang Z."/>
            <person name="Li Z."/>
            <person name="Wang Z."/>
            <person name="Xiong Z."/>
            <person name="Zhang Z."/>
        </authorList>
    </citation>
    <scope>NUCLEOTIDE SEQUENCE [LARGE SCALE GENOMIC DNA]</scope>
    <source>
        <strain evidence="1 2">cv. Chiifu-401-42</strain>
    </source>
</reference>
<reference evidence="1" key="3">
    <citation type="submission" date="2023-03" db="UniProtKB">
        <authorList>
            <consortium name="EnsemblPlants"/>
        </authorList>
    </citation>
    <scope>IDENTIFICATION</scope>
    <source>
        <strain evidence="1">cv. Chiifu-401-42</strain>
    </source>
</reference>
<protein>
    <submittedName>
        <fullName evidence="1">Uncharacterized protein</fullName>
    </submittedName>
</protein>
<dbReference type="HOGENOM" id="CLU_2336609_0_0_1"/>
<dbReference type="AlphaFoldDB" id="M4F3S9"/>
<dbReference type="Proteomes" id="UP000011750">
    <property type="component" value="Chromosome A04"/>
</dbReference>
<dbReference type="InParanoid" id="M4F3S9"/>
<dbReference type="Gramene" id="Bra035729.1">
    <property type="protein sequence ID" value="Bra035729.1-P"/>
    <property type="gene ID" value="Bra035729"/>
</dbReference>
<evidence type="ECO:0000313" key="2">
    <source>
        <dbReference type="Proteomes" id="UP000011750"/>
    </source>
</evidence>
<keyword evidence="2" id="KW-1185">Reference proteome</keyword>
<name>M4F3S9_BRACM</name>
<sequence>MVLQTAITWWKTICQMRTRTRLFDQFMSAENENMTLVKEQFMLYMDELLEENLDFGFKFQHNIWTDTELGHINRSTSRAIKAADKEKSKMEAAQLDMP</sequence>
<organism evidence="1 2">
    <name type="scientific">Brassica campestris</name>
    <name type="common">Field mustard</name>
    <dbReference type="NCBI Taxonomy" id="3711"/>
    <lineage>
        <taxon>Eukaryota</taxon>
        <taxon>Viridiplantae</taxon>
        <taxon>Streptophyta</taxon>
        <taxon>Embryophyta</taxon>
        <taxon>Tracheophyta</taxon>
        <taxon>Spermatophyta</taxon>
        <taxon>Magnoliopsida</taxon>
        <taxon>eudicotyledons</taxon>
        <taxon>Gunneridae</taxon>
        <taxon>Pentapetalae</taxon>
        <taxon>rosids</taxon>
        <taxon>malvids</taxon>
        <taxon>Brassicales</taxon>
        <taxon>Brassicaceae</taxon>
        <taxon>Brassiceae</taxon>
        <taxon>Brassica</taxon>
    </lineage>
</organism>
<evidence type="ECO:0000313" key="1">
    <source>
        <dbReference type="EnsemblPlants" id="Bra035729.1-P"/>
    </source>
</evidence>